<dbReference type="OrthoDB" id="7432909at2"/>
<protein>
    <recommendedName>
        <fullName evidence="4">HIRAN domain-containing protein</fullName>
    </recommendedName>
</protein>
<dbReference type="GO" id="GO:0008270">
    <property type="term" value="F:zinc ion binding"/>
    <property type="evidence" value="ECO:0007669"/>
    <property type="project" value="InterPro"/>
</dbReference>
<evidence type="ECO:0000256" key="3">
    <source>
        <dbReference type="SAM" id="Phobius"/>
    </source>
</evidence>
<feature type="transmembrane region" description="Helical" evidence="3">
    <location>
        <begin position="147"/>
        <end position="167"/>
    </location>
</feature>
<dbReference type="GO" id="GO:0003676">
    <property type="term" value="F:nucleic acid binding"/>
    <property type="evidence" value="ECO:0007669"/>
    <property type="project" value="InterPro"/>
</dbReference>
<evidence type="ECO:0000313" key="5">
    <source>
        <dbReference type="EMBL" id="RKF23354.1"/>
    </source>
</evidence>
<organism evidence="5 6">
    <name type="scientific">Altericroceibacterium spongiae</name>
    <dbReference type="NCBI Taxonomy" id="2320269"/>
    <lineage>
        <taxon>Bacteria</taxon>
        <taxon>Pseudomonadati</taxon>
        <taxon>Pseudomonadota</taxon>
        <taxon>Alphaproteobacteria</taxon>
        <taxon>Sphingomonadales</taxon>
        <taxon>Erythrobacteraceae</taxon>
        <taxon>Altericroceibacterium</taxon>
    </lineage>
</organism>
<keyword evidence="3" id="KW-0812">Transmembrane</keyword>
<reference evidence="5 6" key="1">
    <citation type="submission" date="2018-09" db="EMBL/GenBank/DDBJ databases">
        <title>Altererythrobacter spongiae sp. nov., isolated from a marine sponge.</title>
        <authorList>
            <person name="Zhuang L."/>
            <person name="Luo L."/>
        </authorList>
    </citation>
    <scope>NUCLEOTIDE SEQUENCE [LARGE SCALE GENOMIC DNA]</scope>
    <source>
        <strain evidence="5 6">HN-Y73</strain>
    </source>
</reference>
<sequence>MAATQLKRPRKKIFQLVGESFDNPDGTSRQTILLSTDPGEPAYLRRDPDNPKDPNAIAVLDALDRQLAHIAAEDAAILAPLLDSGDIPRAKIHQITGGLRNYPTMGCEISLAWEGQKPHRHRPLQEDQAAWRKAQVKKRLKTSSTGCLGMILPAAFLTSTALIATNWPL</sequence>
<evidence type="ECO:0000313" key="6">
    <source>
        <dbReference type="Proteomes" id="UP000284395"/>
    </source>
</evidence>
<evidence type="ECO:0000256" key="2">
    <source>
        <dbReference type="ARBA" id="ARBA00022801"/>
    </source>
</evidence>
<proteinExistence type="predicted"/>
<dbReference type="Gene3D" id="3.30.70.2330">
    <property type="match status" value="1"/>
</dbReference>
<keyword evidence="3" id="KW-1133">Transmembrane helix</keyword>
<dbReference type="Proteomes" id="UP000284395">
    <property type="component" value="Unassembled WGS sequence"/>
</dbReference>
<feature type="domain" description="HIRAN" evidence="4">
    <location>
        <begin position="17"/>
        <end position="113"/>
    </location>
</feature>
<keyword evidence="1" id="KW-0479">Metal-binding</keyword>
<name>A0A420ERM6_9SPHN</name>
<dbReference type="Pfam" id="PF08797">
    <property type="entry name" value="HIRAN"/>
    <property type="match status" value="1"/>
</dbReference>
<dbReference type="GO" id="GO:0016818">
    <property type="term" value="F:hydrolase activity, acting on acid anhydrides, in phosphorus-containing anhydrides"/>
    <property type="evidence" value="ECO:0007669"/>
    <property type="project" value="InterPro"/>
</dbReference>
<gene>
    <name evidence="5" type="ORF">D6851_02460</name>
</gene>
<dbReference type="SMART" id="SM00910">
    <property type="entry name" value="HIRAN"/>
    <property type="match status" value="1"/>
</dbReference>
<evidence type="ECO:0000259" key="4">
    <source>
        <dbReference type="SMART" id="SM00910"/>
    </source>
</evidence>
<evidence type="ECO:0000256" key="1">
    <source>
        <dbReference type="ARBA" id="ARBA00022723"/>
    </source>
</evidence>
<dbReference type="RefSeq" id="WP_120323258.1">
    <property type="nucleotide sequence ID" value="NZ_RAPF01000001.1"/>
</dbReference>
<dbReference type="InterPro" id="IPR014905">
    <property type="entry name" value="HIRAN"/>
</dbReference>
<dbReference type="AlphaFoldDB" id="A0A420ERM6"/>
<keyword evidence="6" id="KW-1185">Reference proteome</keyword>
<dbReference type="EMBL" id="RAPF01000001">
    <property type="protein sequence ID" value="RKF23354.1"/>
    <property type="molecule type" value="Genomic_DNA"/>
</dbReference>
<keyword evidence="2" id="KW-0378">Hydrolase</keyword>
<keyword evidence="3" id="KW-0472">Membrane</keyword>
<comment type="caution">
    <text evidence="5">The sequence shown here is derived from an EMBL/GenBank/DDBJ whole genome shotgun (WGS) entry which is preliminary data.</text>
</comment>
<accession>A0A420ERM6</accession>